<evidence type="ECO:0000313" key="4">
    <source>
        <dbReference type="EMBL" id="MFC4557316.1"/>
    </source>
</evidence>
<accession>A0ABV9DGN0</accession>
<reference evidence="5" key="1">
    <citation type="journal article" date="2019" name="Int. J. Syst. Evol. Microbiol.">
        <title>The Global Catalogue of Microorganisms (GCM) 10K type strain sequencing project: providing services to taxonomists for standard genome sequencing and annotation.</title>
        <authorList>
            <consortium name="The Broad Institute Genomics Platform"/>
            <consortium name="The Broad Institute Genome Sequencing Center for Infectious Disease"/>
            <person name="Wu L."/>
            <person name="Ma J."/>
        </authorList>
    </citation>
    <scope>NUCLEOTIDE SEQUENCE [LARGE SCALE GENOMIC DNA]</scope>
    <source>
        <strain evidence="5">CGMCC 4.7426</strain>
    </source>
</reference>
<dbReference type="Pfam" id="PF05729">
    <property type="entry name" value="NACHT"/>
    <property type="match status" value="1"/>
</dbReference>
<organism evidence="4 5">
    <name type="scientific">Virgibacillus kekensis</name>
    <dbReference type="NCBI Taxonomy" id="202261"/>
    <lineage>
        <taxon>Bacteria</taxon>
        <taxon>Bacillati</taxon>
        <taxon>Bacillota</taxon>
        <taxon>Bacilli</taxon>
        <taxon>Bacillales</taxon>
        <taxon>Bacillaceae</taxon>
        <taxon>Virgibacillus</taxon>
    </lineage>
</organism>
<dbReference type="Proteomes" id="UP001595989">
    <property type="component" value="Unassembled WGS sequence"/>
</dbReference>
<keyword evidence="1" id="KW-0645">Protease</keyword>
<proteinExistence type="predicted"/>
<dbReference type="PANTHER" id="PTHR46844">
    <property type="entry name" value="SLR5058 PROTEIN"/>
    <property type="match status" value="1"/>
</dbReference>
<dbReference type="Gene3D" id="3.40.50.300">
    <property type="entry name" value="P-loop containing nucleotide triphosphate hydrolases"/>
    <property type="match status" value="1"/>
</dbReference>
<feature type="domain" description="Peptidase S1" evidence="2">
    <location>
        <begin position="16"/>
        <end position="175"/>
    </location>
</feature>
<dbReference type="InterPro" id="IPR009003">
    <property type="entry name" value="Peptidase_S1_PA"/>
</dbReference>
<dbReference type="RefSeq" id="WP_390293260.1">
    <property type="nucleotide sequence ID" value="NZ_JBHSFU010000003.1"/>
</dbReference>
<name>A0ABV9DGN0_9BACI</name>
<dbReference type="SUPFAM" id="SSF52540">
    <property type="entry name" value="P-loop containing nucleoside triphosphate hydrolases"/>
    <property type="match status" value="1"/>
</dbReference>
<sequence length="1040" mass="122247">MDFSYRLSIPKIKCGESISSGFLVRKNIVITALHSINPYLANEEAEVKVIFINEKGQERKVIAEPLLPEDGKWKDYQIIALKLEEEISDINILECMDYKFNYTTDCYTYGYPAVRELNGTLIDLEIIGELKKTVGSSYDKNLDVKVKSDSIKDYSGCSGGPLLFNNRVIGVMLNQSSESGEASRLSAVSLYLYNEYFKWLDLPLIGKDYDLDYEGYLKSKKKYLQKQLDNPLSRGIKKIDVNPLGFAIKIKRKEKPNDLYDFSWLLETDDSTLILSKPGGGKTYLLRMLMLEILENPIFSRDKIPVLLRAKDWHRDYKSIVDGIKSELIYDLPKLTDEKIVEALKEGKFILLIDGFDEIRSNKDLFIKEIERLELFENLKVIMTCRQQNYHSEFHNLLNEYILQPLTDEQIREYVATAYEEDISYPFVHSLKKSLKDLIESPLFLYMTVEIMKSTTKREIPKNKSELYDIFIEYMMQHRLNKVEEMRYELELKLEILSDYAYSNFSDPENNNKFSEVASKYIDRLSVTSLKRELLQTGVVIEERNRLEFSHPSLEEYFTALRISKMDEQDIITYIFENHADEIYTEVFKFISGLLRNAKQQNILLDRLEKINIYLYRQCLESRFNFTNKIEKGWSRQYLIDYLKQIRKSYLVIINSYFKEIKSEFYPWCKNRKSIILDENIIIEGGLDVNSSSLMVEVNFGEKQEYVKVIENSSAPVMTTMGKDGKEILIPIKTLNAGNHWYFDLKSTHLGLDSAREVAMYIIKDQLKKLVEKQMLFEYEPPESIVPCIEYVLSRLPREYFYVEQNGQRKTVSLYEHPADTIIKVLGFGDNIFKYIQSRRTYGDLNQDYVAFIIYKFFDFARKGVEFKDYLLPKEDLKPDLNGRNSYWIWEVWSDERVEERLSVFFDFYQKSYRKLVENCFPLLSGYMPLYSMGPVRYQIGLERDEKGDGGISYRWVPVKSMEDAWPNVESRKEESFVEIYERKNTELNRALLNLSRRPLGGYTQSSAVLTTYINDDREVRNKVYKRILDDLKFVLGKIK</sequence>
<keyword evidence="5" id="KW-1185">Reference proteome</keyword>
<keyword evidence="1" id="KW-0720">Serine protease</keyword>
<dbReference type="Gene3D" id="2.40.10.10">
    <property type="entry name" value="Trypsin-like serine proteases"/>
    <property type="match status" value="2"/>
</dbReference>
<keyword evidence="1" id="KW-0378">Hydrolase</keyword>
<comment type="caution">
    <text evidence="4">The sequence shown here is derived from an EMBL/GenBank/DDBJ whole genome shotgun (WGS) entry which is preliminary data.</text>
</comment>
<evidence type="ECO:0000256" key="1">
    <source>
        <dbReference type="ARBA" id="ARBA00022825"/>
    </source>
</evidence>
<dbReference type="InterPro" id="IPR007111">
    <property type="entry name" value="NACHT_NTPase"/>
</dbReference>
<dbReference type="InterPro" id="IPR043504">
    <property type="entry name" value="Peptidase_S1_PA_chymotrypsin"/>
</dbReference>
<dbReference type="EMBL" id="JBHSFU010000003">
    <property type="protein sequence ID" value="MFC4557316.1"/>
    <property type="molecule type" value="Genomic_DNA"/>
</dbReference>
<evidence type="ECO:0000259" key="2">
    <source>
        <dbReference type="Pfam" id="PF00089"/>
    </source>
</evidence>
<dbReference type="PANTHER" id="PTHR46844:SF1">
    <property type="entry name" value="SLR5058 PROTEIN"/>
    <property type="match status" value="1"/>
</dbReference>
<dbReference type="Pfam" id="PF00089">
    <property type="entry name" value="Trypsin"/>
    <property type="match status" value="1"/>
</dbReference>
<evidence type="ECO:0000313" key="5">
    <source>
        <dbReference type="Proteomes" id="UP001595989"/>
    </source>
</evidence>
<dbReference type="InterPro" id="IPR001254">
    <property type="entry name" value="Trypsin_dom"/>
</dbReference>
<evidence type="ECO:0000259" key="3">
    <source>
        <dbReference type="Pfam" id="PF05729"/>
    </source>
</evidence>
<feature type="domain" description="NACHT" evidence="3">
    <location>
        <begin position="274"/>
        <end position="417"/>
    </location>
</feature>
<gene>
    <name evidence="4" type="ORF">ACFO3D_03730</name>
</gene>
<dbReference type="InterPro" id="IPR027417">
    <property type="entry name" value="P-loop_NTPase"/>
</dbReference>
<dbReference type="SUPFAM" id="SSF50494">
    <property type="entry name" value="Trypsin-like serine proteases"/>
    <property type="match status" value="1"/>
</dbReference>
<protein>
    <submittedName>
        <fullName evidence="4">NACHT domain-containing protein</fullName>
    </submittedName>
</protein>